<feature type="chain" id="PRO_5043695797" evidence="1">
    <location>
        <begin position="23"/>
        <end position="424"/>
    </location>
</feature>
<accession>A0AAV0V0A1</accession>
<comment type="caution">
    <text evidence="2">The sequence shown here is derived from an EMBL/GenBank/DDBJ whole genome shotgun (WGS) entry which is preliminary data.</text>
</comment>
<sequence>MIWATIATILVGLGTSAEQSRAARLLGSEVPAKRKLRSDNLINDNKEERTPEKFGIEDFFADKIPETIDEILSSVPHQHSDPAVPAVAKFHPPPHQHSDGAVSTVSQQPVLTFDEPFKYSHERSDYAVFTLDTLFLPPQQGSDAAVGPWTHLPMFTFDEHYLSPHQHSDAAVSTVPHQYPEAAVPTIDDFHVPYNDVKGQLDIVYKYVGFTKAEDRHAQWLKKNTHPTKVFGDLKFLPGNNLLVQIPTFRWIYYVDQYNKKNPLHPIKLLGVLKEVGYDEKAVIKSVCFPNMDKEVIAQTSGMVQVQHIGSRKDYEVALIDVQQYAKTRLTQGLIQSWLGDRLSVATVIVRLGLSPEALDTGYDFSRYKILVMYEINWNLQHRPKTFTSLQANALMKLWGYTLEDFKTLNKQSDQESALKEREF</sequence>
<keyword evidence="1" id="KW-0732">Signal</keyword>
<protein>
    <submittedName>
        <fullName evidence="2">Uncharacterized protein</fullName>
    </submittedName>
</protein>
<name>A0AAV0V0A1_9STRA</name>
<dbReference type="AlphaFoldDB" id="A0AAV0V0A1"/>
<proteinExistence type="predicted"/>
<evidence type="ECO:0000256" key="1">
    <source>
        <dbReference type="SAM" id="SignalP"/>
    </source>
</evidence>
<organism evidence="2 3">
    <name type="scientific">Peronospora farinosa</name>
    <dbReference type="NCBI Taxonomy" id="134698"/>
    <lineage>
        <taxon>Eukaryota</taxon>
        <taxon>Sar</taxon>
        <taxon>Stramenopiles</taxon>
        <taxon>Oomycota</taxon>
        <taxon>Peronosporomycetes</taxon>
        <taxon>Peronosporales</taxon>
        <taxon>Peronosporaceae</taxon>
        <taxon>Peronospora</taxon>
    </lineage>
</organism>
<evidence type="ECO:0000313" key="3">
    <source>
        <dbReference type="Proteomes" id="UP001159659"/>
    </source>
</evidence>
<reference evidence="2" key="1">
    <citation type="submission" date="2022-12" db="EMBL/GenBank/DDBJ databases">
        <authorList>
            <person name="Webb A."/>
        </authorList>
    </citation>
    <scope>NUCLEOTIDE SEQUENCE</scope>
    <source>
        <strain evidence="2">Pf2</strain>
    </source>
</reference>
<dbReference type="EMBL" id="CANTFK010000994">
    <property type="protein sequence ID" value="CAI5741124.1"/>
    <property type="molecule type" value="Genomic_DNA"/>
</dbReference>
<gene>
    <name evidence="2" type="ORF">PFR002_LOCUS9480</name>
</gene>
<evidence type="ECO:0000313" key="2">
    <source>
        <dbReference type="EMBL" id="CAI5741124.1"/>
    </source>
</evidence>
<dbReference type="Proteomes" id="UP001159659">
    <property type="component" value="Unassembled WGS sequence"/>
</dbReference>
<feature type="signal peptide" evidence="1">
    <location>
        <begin position="1"/>
        <end position="22"/>
    </location>
</feature>